<dbReference type="InterPro" id="IPR047040">
    <property type="entry name" value="FlhF__GTPase_dom"/>
</dbReference>
<keyword evidence="8" id="KW-0653">Protein transport</keyword>
<proteinExistence type="inferred from homology"/>
<evidence type="ECO:0000256" key="5">
    <source>
        <dbReference type="ARBA" id="ARBA00022475"/>
    </source>
</evidence>
<dbReference type="Proteomes" id="UP001446205">
    <property type="component" value="Unassembled WGS sequence"/>
</dbReference>
<protein>
    <recommendedName>
        <fullName evidence="3 13">Flagellar biosynthesis protein FlhF</fullName>
    </recommendedName>
</protein>
<feature type="domain" description="AAA+ ATPase" evidence="15">
    <location>
        <begin position="277"/>
        <end position="411"/>
    </location>
</feature>
<evidence type="ECO:0000256" key="10">
    <source>
        <dbReference type="ARBA" id="ARBA00023136"/>
    </source>
</evidence>
<dbReference type="PANTHER" id="PTHR43134:SF3">
    <property type="entry name" value="FLAGELLAR BIOSYNTHESIS PROTEIN FLHF"/>
    <property type="match status" value="1"/>
</dbReference>
<evidence type="ECO:0000259" key="16">
    <source>
        <dbReference type="SMART" id="SM00962"/>
    </source>
</evidence>
<evidence type="ECO:0000256" key="9">
    <source>
        <dbReference type="ARBA" id="ARBA00023134"/>
    </source>
</evidence>
<dbReference type="SMART" id="SM00962">
    <property type="entry name" value="SRP54"/>
    <property type="match status" value="1"/>
</dbReference>
<keyword evidence="7" id="KW-1005">Bacterial flagellum biogenesis</keyword>
<evidence type="ECO:0000256" key="8">
    <source>
        <dbReference type="ARBA" id="ARBA00022927"/>
    </source>
</evidence>
<comment type="similarity">
    <text evidence="2">Belongs to the GTP-binding SRP family.</text>
</comment>
<sequence length="500" mass="53588">MKIKRFYAESSREALRQVKEALGPDAVILSNRQVEGGVEIITAIDFDEAALLEEEAREAAPAPTPVAAPVPARREEAPTARPSKADQYANLGVPVAVTDAAEEQVSFAARLKSVQDKTTKPAPRATPAMSTPVKVEAASVPKPVQASAAPVSAPVAAAPQRPAPIPITQAPAAEDSTLATIAALKDELQQMRRMVETRLQMPEAPIAQPEPAPQPVRMPEAAAPNYALMPLIQLGFSTRMARQILAASGSQEASDSTGLLRPYLEANLKLVGPTADQGGILALLGPTGVGKTTTIAKLAARFALKYGADQVALLTTDTYRIAGTEQLRVYGRILGIPVEVVQDGLALQERLDALDHKKLILIDTVGFSPRDERIKKQLAILAAPRQQIQRVLVLNAAGGRAHQQLVMDAYGQQGLEGCIISKTDETPKLGEVMDLLLQHNLPLSFYTDGQRVPEDLHRADLGAVMDLLFPSDQEPARTTAERMPPDAPFGERMRLAAYSL</sequence>
<dbReference type="Pfam" id="PF00448">
    <property type="entry name" value="SRP54"/>
    <property type="match status" value="1"/>
</dbReference>
<dbReference type="PANTHER" id="PTHR43134">
    <property type="entry name" value="SIGNAL RECOGNITION PARTICLE RECEPTOR SUBUNIT ALPHA"/>
    <property type="match status" value="1"/>
</dbReference>
<dbReference type="InterPro" id="IPR000897">
    <property type="entry name" value="SRP54_GTPase_dom"/>
</dbReference>
<dbReference type="EMBL" id="JBBPCO010000013">
    <property type="protein sequence ID" value="MEK8090549.1"/>
    <property type="molecule type" value="Genomic_DNA"/>
</dbReference>
<evidence type="ECO:0000256" key="7">
    <source>
        <dbReference type="ARBA" id="ARBA00022795"/>
    </source>
</evidence>
<evidence type="ECO:0000256" key="12">
    <source>
        <dbReference type="ARBA" id="ARBA00025337"/>
    </source>
</evidence>
<evidence type="ECO:0000256" key="1">
    <source>
        <dbReference type="ARBA" id="ARBA00004413"/>
    </source>
</evidence>
<evidence type="ECO:0000256" key="4">
    <source>
        <dbReference type="ARBA" id="ARBA00022448"/>
    </source>
</evidence>
<name>A0ABU9DAJ4_9PROT</name>
<gene>
    <name evidence="17" type="primary">flhF</name>
    <name evidence="17" type="ORF">WOB96_12370</name>
</gene>
<comment type="function">
    <text evidence="12">Necessary for flagellar biosynthesis. May be involved in translocation of the flagellum.</text>
</comment>
<keyword evidence="17" id="KW-0966">Cell projection</keyword>
<dbReference type="InterPro" id="IPR020006">
    <property type="entry name" value="FlhF"/>
</dbReference>
<organism evidence="17 18">
    <name type="scientific">Thermithiobacillus plumbiphilus</name>
    <dbReference type="NCBI Taxonomy" id="1729899"/>
    <lineage>
        <taxon>Bacteria</taxon>
        <taxon>Pseudomonadati</taxon>
        <taxon>Pseudomonadota</taxon>
        <taxon>Acidithiobacillia</taxon>
        <taxon>Acidithiobacillales</taxon>
        <taxon>Thermithiobacillaceae</taxon>
        <taxon>Thermithiobacillus</taxon>
    </lineage>
</organism>
<evidence type="ECO:0000259" key="15">
    <source>
        <dbReference type="SMART" id="SM00382"/>
    </source>
</evidence>
<keyword evidence="5" id="KW-1003">Cell membrane</keyword>
<dbReference type="InterPro" id="IPR027417">
    <property type="entry name" value="P-loop_NTPase"/>
</dbReference>
<keyword evidence="6" id="KW-0547">Nucleotide-binding</keyword>
<dbReference type="InterPro" id="IPR003593">
    <property type="entry name" value="AAA+_ATPase"/>
</dbReference>
<keyword evidence="17" id="KW-0282">Flagellum</keyword>
<evidence type="ECO:0000256" key="3">
    <source>
        <dbReference type="ARBA" id="ARBA00014919"/>
    </source>
</evidence>
<evidence type="ECO:0000256" key="6">
    <source>
        <dbReference type="ARBA" id="ARBA00022741"/>
    </source>
</evidence>
<dbReference type="SMART" id="SM00382">
    <property type="entry name" value="AAA"/>
    <property type="match status" value="1"/>
</dbReference>
<accession>A0ABU9DAJ4</accession>
<evidence type="ECO:0000256" key="11">
    <source>
        <dbReference type="ARBA" id="ARBA00023225"/>
    </source>
</evidence>
<comment type="subcellular location">
    <subcellularLocation>
        <location evidence="1">Cell membrane</location>
        <topology evidence="1">Peripheral membrane protein</topology>
        <orientation evidence="1">Cytoplasmic side</orientation>
    </subcellularLocation>
</comment>
<evidence type="ECO:0000256" key="14">
    <source>
        <dbReference type="SAM" id="MobiDB-lite"/>
    </source>
</evidence>
<keyword evidence="11" id="KW-1006">Bacterial flagellum protein export</keyword>
<feature type="region of interest" description="Disordered" evidence="14">
    <location>
        <begin position="56"/>
        <end position="83"/>
    </location>
</feature>
<dbReference type="SUPFAM" id="SSF52540">
    <property type="entry name" value="P-loop containing nucleoside triphosphate hydrolases"/>
    <property type="match status" value="1"/>
</dbReference>
<keyword evidence="9" id="KW-0342">GTP-binding</keyword>
<dbReference type="RefSeq" id="WP_341371605.1">
    <property type="nucleotide sequence ID" value="NZ_JBBPCO010000013.1"/>
</dbReference>
<evidence type="ECO:0000256" key="2">
    <source>
        <dbReference type="ARBA" id="ARBA00008531"/>
    </source>
</evidence>
<keyword evidence="4" id="KW-0813">Transport</keyword>
<evidence type="ECO:0000256" key="13">
    <source>
        <dbReference type="NCBIfam" id="TIGR03499"/>
    </source>
</evidence>
<keyword evidence="10" id="KW-0472">Membrane</keyword>
<keyword evidence="18" id="KW-1185">Reference proteome</keyword>
<dbReference type="NCBIfam" id="TIGR03499">
    <property type="entry name" value="FlhF"/>
    <property type="match status" value="1"/>
</dbReference>
<reference evidence="17 18" key="1">
    <citation type="submission" date="2024-04" db="EMBL/GenBank/DDBJ databases">
        <authorList>
            <person name="Abashina T."/>
            <person name="Shaikin A."/>
        </authorList>
    </citation>
    <scope>NUCLEOTIDE SEQUENCE [LARGE SCALE GENOMIC DNA]</scope>
    <source>
        <strain evidence="17 18">AAFK</strain>
    </source>
</reference>
<evidence type="ECO:0000313" key="17">
    <source>
        <dbReference type="EMBL" id="MEK8090549.1"/>
    </source>
</evidence>
<dbReference type="CDD" id="cd17873">
    <property type="entry name" value="FlhF"/>
    <property type="match status" value="1"/>
</dbReference>
<feature type="domain" description="SRP54-type proteins GTP-binding" evidence="16">
    <location>
        <begin position="278"/>
        <end position="470"/>
    </location>
</feature>
<keyword evidence="17" id="KW-0969">Cilium</keyword>
<dbReference type="Gene3D" id="3.40.50.300">
    <property type="entry name" value="P-loop containing nucleotide triphosphate hydrolases"/>
    <property type="match status" value="1"/>
</dbReference>
<comment type="caution">
    <text evidence="17">The sequence shown here is derived from an EMBL/GenBank/DDBJ whole genome shotgun (WGS) entry which is preliminary data.</text>
</comment>
<evidence type="ECO:0000313" key="18">
    <source>
        <dbReference type="Proteomes" id="UP001446205"/>
    </source>
</evidence>